<dbReference type="EMBL" id="JADKGY010000001">
    <property type="protein sequence ID" value="MBK9981283.1"/>
    <property type="molecule type" value="Genomic_DNA"/>
</dbReference>
<gene>
    <name evidence="2" type="ORF">IPP15_02465</name>
</gene>
<accession>A0A9D7XRG4</accession>
<organism evidence="2 3">
    <name type="scientific">Candidatus Opimibacter skivensis</name>
    <dbReference type="NCBI Taxonomy" id="2982028"/>
    <lineage>
        <taxon>Bacteria</taxon>
        <taxon>Pseudomonadati</taxon>
        <taxon>Bacteroidota</taxon>
        <taxon>Saprospiria</taxon>
        <taxon>Saprospirales</taxon>
        <taxon>Saprospiraceae</taxon>
        <taxon>Candidatus Opimibacter</taxon>
    </lineage>
</organism>
<dbReference type="PANTHER" id="PTHR42852">
    <property type="entry name" value="THIOL:DISULFIDE INTERCHANGE PROTEIN DSBE"/>
    <property type="match status" value="1"/>
</dbReference>
<sequence length="199" mass="22532">MKSTILFPVFIFALIQIACHTQRQVLLDYDTAINACLPDTVNRGGSISYFYWSADCLIGAQLPEFTATTMEGKKVDKNYFKGKVSVINFWFKGCMPCQMEMPAFNNLMEKYKSKAVNFLAIGRNTPDVITDFLVEHPFHFDHIADGDPIIGGAFHTKWGYPVTLVVDKHLKIIKTNRAMNELTMESDLVPVIDKALKEK</sequence>
<dbReference type="AlphaFoldDB" id="A0A9D7XRG4"/>
<dbReference type="GO" id="GO:0016491">
    <property type="term" value="F:oxidoreductase activity"/>
    <property type="evidence" value="ECO:0007669"/>
    <property type="project" value="InterPro"/>
</dbReference>
<proteinExistence type="predicted"/>
<dbReference type="InterPro" id="IPR013766">
    <property type="entry name" value="Thioredoxin_domain"/>
</dbReference>
<dbReference type="GO" id="GO:0016209">
    <property type="term" value="F:antioxidant activity"/>
    <property type="evidence" value="ECO:0007669"/>
    <property type="project" value="InterPro"/>
</dbReference>
<dbReference type="PANTHER" id="PTHR42852:SF17">
    <property type="entry name" value="THIOREDOXIN-LIKE PROTEIN HI_1115"/>
    <property type="match status" value="1"/>
</dbReference>
<dbReference type="CDD" id="cd02966">
    <property type="entry name" value="TlpA_like_family"/>
    <property type="match status" value="1"/>
</dbReference>
<comment type="caution">
    <text evidence="2">The sequence shown here is derived from an EMBL/GenBank/DDBJ whole genome shotgun (WGS) entry which is preliminary data.</text>
</comment>
<feature type="domain" description="Thioredoxin" evidence="1">
    <location>
        <begin position="56"/>
        <end position="197"/>
    </location>
</feature>
<dbReference type="Pfam" id="PF00578">
    <property type="entry name" value="AhpC-TSA"/>
    <property type="match status" value="1"/>
</dbReference>
<reference evidence="2 3" key="1">
    <citation type="submission" date="2020-10" db="EMBL/GenBank/DDBJ databases">
        <title>Connecting structure to function with the recovery of over 1000 high-quality activated sludge metagenome-assembled genomes encoding full-length rRNA genes using long-read sequencing.</title>
        <authorList>
            <person name="Singleton C.M."/>
            <person name="Petriglieri F."/>
            <person name="Kristensen J.M."/>
            <person name="Kirkegaard R.H."/>
            <person name="Michaelsen T.Y."/>
            <person name="Andersen M.H."/>
            <person name="Karst S.M."/>
            <person name="Dueholm M.S."/>
            <person name="Nielsen P.H."/>
            <person name="Albertsen M."/>
        </authorList>
    </citation>
    <scope>NUCLEOTIDE SEQUENCE [LARGE SCALE GENOMIC DNA]</scope>
    <source>
        <strain evidence="2">Ribe_18-Q3-R11-54_MAXAC.273</strain>
    </source>
</reference>
<dbReference type="InterPro" id="IPR036249">
    <property type="entry name" value="Thioredoxin-like_sf"/>
</dbReference>
<dbReference type="SUPFAM" id="SSF52833">
    <property type="entry name" value="Thioredoxin-like"/>
    <property type="match status" value="1"/>
</dbReference>
<evidence type="ECO:0000313" key="3">
    <source>
        <dbReference type="Proteomes" id="UP000808337"/>
    </source>
</evidence>
<evidence type="ECO:0000259" key="1">
    <source>
        <dbReference type="PROSITE" id="PS51352"/>
    </source>
</evidence>
<dbReference type="InterPro" id="IPR000866">
    <property type="entry name" value="AhpC/TSA"/>
</dbReference>
<dbReference type="Proteomes" id="UP000808337">
    <property type="component" value="Unassembled WGS sequence"/>
</dbReference>
<evidence type="ECO:0000313" key="2">
    <source>
        <dbReference type="EMBL" id="MBK9981283.1"/>
    </source>
</evidence>
<dbReference type="PROSITE" id="PS51352">
    <property type="entry name" value="THIOREDOXIN_2"/>
    <property type="match status" value="1"/>
</dbReference>
<dbReference type="InterPro" id="IPR050553">
    <property type="entry name" value="Thioredoxin_ResA/DsbE_sf"/>
</dbReference>
<protein>
    <submittedName>
        <fullName evidence="2">TlpA family protein disulfide reductase</fullName>
    </submittedName>
</protein>
<dbReference type="Gene3D" id="3.40.30.10">
    <property type="entry name" value="Glutaredoxin"/>
    <property type="match status" value="1"/>
</dbReference>
<name>A0A9D7XRG4_9BACT</name>